<keyword evidence="2" id="KW-1185">Reference proteome</keyword>
<dbReference type="Proteomes" id="UP000266673">
    <property type="component" value="Unassembled WGS sequence"/>
</dbReference>
<reference evidence="1 2" key="1">
    <citation type="submission" date="2018-06" db="EMBL/GenBank/DDBJ databases">
        <title>Comparative genomics reveals the genomic features of Rhizophagus irregularis, R. cerebriforme, R. diaphanum and Gigaspora rosea, and their symbiotic lifestyle signature.</title>
        <authorList>
            <person name="Morin E."/>
            <person name="San Clemente H."/>
            <person name="Chen E.C.H."/>
            <person name="De La Providencia I."/>
            <person name="Hainaut M."/>
            <person name="Kuo A."/>
            <person name="Kohler A."/>
            <person name="Murat C."/>
            <person name="Tang N."/>
            <person name="Roy S."/>
            <person name="Loubradou J."/>
            <person name="Henrissat B."/>
            <person name="Grigoriev I.V."/>
            <person name="Corradi N."/>
            <person name="Roux C."/>
            <person name="Martin F.M."/>
        </authorList>
    </citation>
    <scope>NUCLEOTIDE SEQUENCE [LARGE SCALE GENOMIC DNA]</scope>
    <source>
        <strain evidence="1 2">DAOM 194757</strain>
    </source>
</reference>
<organism evidence="1 2">
    <name type="scientific">Gigaspora rosea</name>
    <dbReference type="NCBI Taxonomy" id="44941"/>
    <lineage>
        <taxon>Eukaryota</taxon>
        <taxon>Fungi</taxon>
        <taxon>Fungi incertae sedis</taxon>
        <taxon>Mucoromycota</taxon>
        <taxon>Glomeromycotina</taxon>
        <taxon>Glomeromycetes</taxon>
        <taxon>Diversisporales</taxon>
        <taxon>Gigasporaceae</taxon>
        <taxon>Gigaspora</taxon>
    </lineage>
</organism>
<gene>
    <name evidence="1" type="ORF">C2G38_2217362</name>
</gene>
<proteinExistence type="predicted"/>
<protein>
    <submittedName>
        <fullName evidence="1">Uncharacterized protein</fullName>
    </submittedName>
</protein>
<evidence type="ECO:0000313" key="1">
    <source>
        <dbReference type="EMBL" id="RIB06344.1"/>
    </source>
</evidence>
<comment type="caution">
    <text evidence="1">The sequence shown here is derived from an EMBL/GenBank/DDBJ whole genome shotgun (WGS) entry which is preliminary data.</text>
</comment>
<dbReference type="EMBL" id="QKWP01001831">
    <property type="protein sequence ID" value="RIB06344.1"/>
    <property type="molecule type" value="Genomic_DNA"/>
</dbReference>
<sequence length="76" mass="9186">MRNMRSTNNLLHKMLKVRSAETVEEAEVFQKKMSKEKMSDTEYYKENEELTHSPIEQEKLQEVLIQLAWELWQEVT</sequence>
<evidence type="ECO:0000313" key="2">
    <source>
        <dbReference type="Proteomes" id="UP000266673"/>
    </source>
</evidence>
<name>A0A397U844_9GLOM</name>
<dbReference type="AlphaFoldDB" id="A0A397U844"/>
<accession>A0A397U844</accession>